<dbReference type="GO" id="GO:0048471">
    <property type="term" value="C:perinuclear region of cytoplasm"/>
    <property type="evidence" value="ECO:0007669"/>
    <property type="project" value="TreeGrafter"/>
</dbReference>
<dbReference type="Pfam" id="PF04818">
    <property type="entry name" value="CID"/>
    <property type="match status" value="1"/>
</dbReference>
<evidence type="ECO:0000259" key="2">
    <source>
        <dbReference type="PROSITE" id="PS51391"/>
    </source>
</evidence>
<dbReference type="GO" id="GO:0006874">
    <property type="term" value="P:intracellular calcium ion homeostasis"/>
    <property type="evidence" value="ECO:0007669"/>
    <property type="project" value="TreeGrafter"/>
</dbReference>
<dbReference type="InterPro" id="IPR008942">
    <property type="entry name" value="ENTH_VHS"/>
</dbReference>
<dbReference type="EMBL" id="KV875097">
    <property type="protein sequence ID" value="OIW29572.1"/>
    <property type="molecule type" value="Genomic_DNA"/>
</dbReference>
<accession>A0A1J7JJX2</accession>
<feature type="region of interest" description="Disordered" evidence="1">
    <location>
        <begin position="190"/>
        <end position="213"/>
    </location>
</feature>
<protein>
    <recommendedName>
        <fullName evidence="2">CID domain-containing protein</fullName>
    </recommendedName>
</protein>
<evidence type="ECO:0000313" key="4">
    <source>
        <dbReference type="Proteomes" id="UP000182658"/>
    </source>
</evidence>
<evidence type="ECO:0000313" key="3">
    <source>
        <dbReference type="EMBL" id="OIW29572.1"/>
    </source>
</evidence>
<proteinExistence type="predicted"/>
<keyword evidence="4" id="KW-1185">Reference proteome</keyword>
<dbReference type="Gene3D" id="1.25.40.90">
    <property type="match status" value="1"/>
</dbReference>
<evidence type="ECO:0000256" key="1">
    <source>
        <dbReference type="SAM" id="MobiDB-lite"/>
    </source>
</evidence>
<dbReference type="PROSITE" id="PS51391">
    <property type="entry name" value="CID"/>
    <property type="match status" value="1"/>
</dbReference>
<dbReference type="AlphaFoldDB" id="A0A1J7JJX2"/>
<reference evidence="3 4" key="1">
    <citation type="submission" date="2016-10" db="EMBL/GenBank/DDBJ databases">
        <title>Draft genome sequence of Coniochaeta ligniaria NRRL30616, a lignocellulolytic fungus for bioabatement of inhibitors in plant biomass hydrolysates.</title>
        <authorList>
            <consortium name="DOE Joint Genome Institute"/>
            <person name="Jimenez D.J."/>
            <person name="Hector R.E."/>
            <person name="Riley R."/>
            <person name="Sun H."/>
            <person name="Grigoriev I.V."/>
            <person name="Van Elsas J.D."/>
            <person name="Nichols N.N."/>
        </authorList>
    </citation>
    <scope>NUCLEOTIDE SEQUENCE [LARGE SCALE GENOMIC DNA]</scope>
    <source>
        <strain evidence="3 4">NRRL 30616</strain>
    </source>
</reference>
<organism evidence="3 4">
    <name type="scientific">Coniochaeta ligniaria NRRL 30616</name>
    <dbReference type="NCBI Taxonomy" id="1408157"/>
    <lineage>
        <taxon>Eukaryota</taxon>
        <taxon>Fungi</taxon>
        <taxon>Dikarya</taxon>
        <taxon>Ascomycota</taxon>
        <taxon>Pezizomycotina</taxon>
        <taxon>Sordariomycetes</taxon>
        <taxon>Sordariomycetidae</taxon>
        <taxon>Coniochaetales</taxon>
        <taxon>Coniochaetaceae</taxon>
        <taxon>Coniochaeta</taxon>
    </lineage>
</organism>
<dbReference type="STRING" id="1408157.A0A1J7JJX2"/>
<name>A0A1J7JJX2_9PEZI</name>
<sequence length="333" mass="36784">MASSAELAVAKASLSATLFRADPTSCSRDDIDRFFSLLNSAVAQCSPANVQQKCKQWILRNLAPSNGRIAPLGKYLCAFANSFTPEKDKNRPKTGAKGQLREPSARRKRLHILYILNDIFYHVKVREGNDNFADKLGAFVPALVRSASAFPNCPKHAKKIQDLISLWEENGYFISDFITTLRTAAEQALVPEQPETRNGTDTNGSTAPAKASKEAPFVMPAMHGDPTMPWYDLPAGNWLPVLEPNSTRPMKPSMIKPLQLAPGPVDKTLAEAVNKLLVDVDKLYSSQANDGSYDIDQMGEMVQVGESKGNIVNGETYYGWSRAFCEKMKARRR</sequence>
<dbReference type="OrthoDB" id="21470at2759"/>
<gene>
    <name evidence="3" type="ORF">CONLIGDRAFT_576760</name>
</gene>
<dbReference type="Proteomes" id="UP000182658">
    <property type="component" value="Unassembled WGS sequence"/>
</dbReference>
<dbReference type="PANTHER" id="PTHR12323:SF0">
    <property type="entry name" value="CALCIUM HOMEOSTASIS ENDOPLASMIC RETICULUM PROTEIN"/>
    <property type="match status" value="1"/>
</dbReference>
<feature type="non-terminal residue" evidence="3">
    <location>
        <position position="333"/>
    </location>
</feature>
<dbReference type="InterPro" id="IPR006569">
    <property type="entry name" value="CID_dom"/>
</dbReference>
<feature type="domain" description="CID" evidence="2">
    <location>
        <begin position="26"/>
        <end position="189"/>
    </location>
</feature>
<dbReference type="InParanoid" id="A0A1J7JJX2"/>
<dbReference type="PANTHER" id="PTHR12323">
    <property type="entry name" value="SR-RELATED CTD ASSOCIATED FACTOR 6"/>
    <property type="match status" value="1"/>
</dbReference>
<feature type="compositionally biased region" description="Polar residues" evidence="1">
    <location>
        <begin position="196"/>
        <end position="206"/>
    </location>
</feature>